<dbReference type="AlphaFoldDB" id="A0A8J8SVN1"/>
<name>A0A8J8SVN1_HALGN</name>
<comment type="caution">
    <text evidence="1">The sequence shown here is derived from an EMBL/GenBank/DDBJ whole genome shotgun (WGS) entry which is preliminary data.</text>
</comment>
<dbReference type="EMBL" id="RRYP01022724">
    <property type="protein sequence ID" value="TNV72350.1"/>
    <property type="molecule type" value="Genomic_DNA"/>
</dbReference>
<proteinExistence type="predicted"/>
<sequence length="182" mass="21334">MQPLEAFDRLVYVMVAIFAIKYRNKGFIEGHIEDPVHEQDHVSEQPHYVLRVVFAILQEIVHVKKEPNYSEQVKEAKDHEGPVEEGRARIVYGFDDSRIVAQLDDKVQEELIFPFKLIRFEKVADQLNEHHQDDEATEKQTCILFLQQLEHDVEETGAELRVEYLQLILFLLIVVFHGRRGS</sequence>
<accession>A0A8J8SVN1</accession>
<gene>
    <name evidence="1" type="ORF">FGO68_gene8455</name>
</gene>
<reference evidence="1" key="1">
    <citation type="submission" date="2019-06" db="EMBL/GenBank/DDBJ databases">
        <authorList>
            <person name="Zheng W."/>
        </authorList>
    </citation>
    <scope>NUCLEOTIDE SEQUENCE</scope>
    <source>
        <strain evidence="1">QDHG01</strain>
    </source>
</reference>
<evidence type="ECO:0000313" key="1">
    <source>
        <dbReference type="EMBL" id="TNV72350.1"/>
    </source>
</evidence>
<organism evidence="1 2">
    <name type="scientific">Halteria grandinella</name>
    <dbReference type="NCBI Taxonomy" id="5974"/>
    <lineage>
        <taxon>Eukaryota</taxon>
        <taxon>Sar</taxon>
        <taxon>Alveolata</taxon>
        <taxon>Ciliophora</taxon>
        <taxon>Intramacronucleata</taxon>
        <taxon>Spirotrichea</taxon>
        <taxon>Stichotrichia</taxon>
        <taxon>Sporadotrichida</taxon>
        <taxon>Halteriidae</taxon>
        <taxon>Halteria</taxon>
    </lineage>
</organism>
<keyword evidence="2" id="KW-1185">Reference proteome</keyword>
<dbReference type="Proteomes" id="UP000785679">
    <property type="component" value="Unassembled WGS sequence"/>
</dbReference>
<protein>
    <submittedName>
        <fullName evidence="1">Uncharacterized protein</fullName>
    </submittedName>
</protein>
<evidence type="ECO:0000313" key="2">
    <source>
        <dbReference type="Proteomes" id="UP000785679"/>
    </source>
</evidence>